<proteinExistence type="predicted"/>
<accession>B3FNS9</accession>
<dbReference type="EMBL" id="EU309721">
    <property type="protein sequence ID" value="ACA04479.1"/>
    <property type="molecule type" value="Genomic_DNA"/>
</dbReference>
<sequence>MRKYKIGITFNLEGKTRDIWANGAGQNIIFLYNLLESLDCVESVVLVSDGPNKITVPDKGFMLDDFDLSFAYIYDVIDDLDVLIEGTLTIEPDYANRIHQRGGKTVVYKMGNDYIYDIESTIHNKPPIHQFNGAKIDANWIIPQHINTNLSYFSIMHSSPVREVPAIWATTFCLKAIKERPDLSFGYIRNTKRKKYRVSSFESNTIILKNSFTDILIAEQAYRERPDLIEHVYMCNTYDKREHSTFHNFIGRTDLVKDGVMSVENRFRMTDFLSIYTDIVLSTQWENGLNYAYNEALYGGYPLVHNSTLLPKGIGYYYDQFDAFDGAKKLIYAIENHDKNYDEYMQKANDYLDSLNPYNPVNLAIYERELKRLFK</sequence>
<protein>
    <recommendedName>
        <fullName evidence="2">DUF2827 domain-containing protein</fullName>
    </recommendedName>
</protein>
<dbReference type="Pfam" id="PF10933">
    <property type="entry name" value="DUF2827"/>
    <property type="match status" value="1"/>
</dbReference>
<dbReference type="AlphaFoldDB" id="B3FNS9"/>
<evidence type="ECO:0008006" key="2">
    <source>
        <dbReference type="Google" id="ProtNLM"/>
    </source>
</evidence>
<name>B3FNS9_9PAST</name>
<evidence type="ECO:0000313" key="1">
    <source>
        <dbReference type="EMBL" id="ACA04479.1"/>
    </source>
</evidence>
<dbReference type="InterPro" id="IPR021234">
    <property type="entry name" value="DUF2827"/>
</dbReference>
<reference evidence="1" key="1">
    <citation type="submission" date="2007-11" db="EMBL/GenBank/DDBJ databases">
        <authorList>
            <person name="Mardis E.R."/>
            <person name="Fulton R.S."/>
            <person name="Sheets A.J."/>
            <person name="StGeme J.W.III."/>
        </authorList>
    </citation>
    <scope>NUCLEOTIDE SEQUENCE</scope>
    <source>
        <strain evidence="1">1595</strain>
    </source>
</reference>
<organism evidence="1">
    <name type="scientific">Haemophilus sp. 1595</name>
    <dbReference type="NCBI Taxonomy" id="502960"/>
    <lineage>
        <taxon>Bacteria</taxon>
        <taxon>Pseudomonadati</taxon>
        <taxon>Pseudomonadota</taxon>
        <taxon>Gammaproteobacteria</taxon>
        <taxon>Pasteurellales</taxon>
        <taxon>Pasteurellaceae</taxon>
        <taxon>Haemophilus</taxon>
    </lineage>
</organism>
<reference evidence="1" key="2">
    <citation type="journal article" date="2008" name="J. Bacteriol.">
        <title>Identification of a novel trimeric autotransporter adhesin in the cryptic genospecies of Haemophilus.</title>
        <authorList>
            <person name="Sheets A.J."/>
            <person name="Grass S.A."/>
            <person name="Miller S.E."/>
            <person name="St Geme J.W.III."/>
        </authorList>
    </citation>
    <scope>NUCLEOTIDE SEQUENCE</scope>
    <source>
        <strain evidence="1">1595</strain>
    </source>
</reference>